<proteinExistence type="predicted"/>
<keyword evidence="3" id="KW-1185">Reference proteome</keyword>
<evidence type="ECO:0000313" key="3">
    <source>
        <dbReference type="Proteomes" id="UP000664169"/>
    </source>
</evidence>
<accession>A0A8H3FBS4</accession>
<reference evidence="2" key="1">
    <citation type="submission" date="2021-03" db="EMBL/GenBank/DDBJ databases">
        <authorList>
            <person name="Tagirdzhanova G."/>
        </authorList>
    </citation>
    <scope>NUCLEOTIDE SEQUENCE</scope>
</reference>
<sequence>MAALMGSNADSSVPIPRYDMQTEEEVLDAQTDLIGKVCEYLVRRLALYANNISTINREGFDPIKREGFIPINQEDSNPTKQESFIPIKQDGPFPTKQDGPFPNKQEGFIPTKQQSPRYYHHYVTLEGWSTLFNAEPLAHGRRVCSYLYDVFGSTKEFWRGCVENEFIHLLAICRPKKKQPQNLLRKHFLFFRYLFAYLNHIETVVQRVPFSHFDELGELYPFLNLLVATQFLLCDLLDMGTTPIGKRRTKFRDHADILYTSVDECVRLKGGFDTVWRHARGTVTTEFVKPDSMCENGQFFVLGMPRTSLVKEPTYGSGQEKWY</sequence>
<name>A0A8H3FBS4_9LECA</name>
<feature type="region of interest" description="Disordered" evidence="1">
    <location>
        <begin position="69"/>
        <end position="88"/>
    </location>
</feature>
<dbReference type="AlphaFoldDB" id="A0A8H3FBS4"/>
<evidence type="ECO:0000256" key="1">
    <source>
        <dbReference type="SAM" id="MobiDB-lite"/>
    </source>
</evidence>
<protein>
    <submittedName>
        <fullName evidence="2">Uncharacterized protein</fullName>
    </submittedName>
</protein>
<evidence type="ECO:0000313" key="2">
    <source>
        <dbReference type="EMBL" id="CAF9923081.1"/>
    </source>
</evidence>
<feature type="compositionally biased region" description="Polar residues" evidence="1">
    <location>
        <begin position="73"/>
        <end position="82"/>
    </location>
</feature>
<dbReference type="EMBL" id="CAJPDQ010000019">
    <property type="protein sequence ID" value="CAF9923081.1"/>
    <property type="molecule type" value="Genomic_DNA"/>
</dbReference>
<comment type="caution">
    <text evidence="2">The sequence shown here is derived from an EMBL/GenBank/DDBJ whole genome shotgun (WGS) entry which is preliminary data.</text>
</comment>
<gene>
    <name evidence="2" type="ORF">GOMPHAMPRED_002730</name>
</gene>
<dbReference type="Proteomes" id="UP000664169">
    <property type="component" value="Unassembled WGS sequence"/>
</dbReference>
<organism evidence="2 3">
    <name type="scientific">Gomphillus americanus</name>
    <dbReference type="NCBI Taxonomy" id="1940652"/>
    <lineage>
        <taxon>Eukaryota</taxon>
        <taxon>Fungi</taxon>
        <taxon>Dikarya</taxon>
        <taxon>Ascomycota</taxon>
        <taxon>Pezizomycotina</taxon>
        <taxon>Lecanoromycetes</taxon>
        <taxon>OSLEUM clade</taxon>
        <taxon>Ostropomycetidae</taxon>
        <taxon>Ostropales</taxon>
        <taxon>Graphidaceae</taxon>
        <taxon>Gomphilloideae</taxon>
        <taxon>Gomphillus</taxon>
    </lineage>
</organism>